<evidence type="ECO:0000313" key="2">
    <source>
        <dbReference type="EMBL" id="OMJ29904.1"/>
    </source>
</evidence>
<organism evidence="2 3">
    <name type="scientific">Smittium culicis</name>
    <dbReference type="NCBI Taxonomy" id="133412"/>
    <lineage>
        <taxon>Eukaryota</taxon>
        <taxon>Fungi</taxon>
        <taxon>Fungi incertae sedis</taxon>
        <taxon>Zoopagomycota</taxon>
        <taxon>Kickxellomycotina</taxon>
        <taxon>Harpellomycetes</taxon>
        <taxon>Harpellales</taxon>
        <taxon>Legeriomycetaceae</taxon>
        <taxon>Smittium</taxon>
    </lineage>
</organism>
<accession>A0A1R1YSN8</accession>
<gene>
    <name evidence="2" type="ORF">AYI69_g569</name>
</gene>
<keyword evidence="1" id="KW-0732">Signal</keyword>
<evidence type="ECO:0000256" key="1">
    <source>
        <dbReference type="SAM" id="SignalP"/>
    </source>
</evidence>
<name>A0A1R1YSN8_9FUNG</name>
<proteinExistence type="predicted"/>
<evidence type="ECO:0000313" key="3">
    <source>
        <dbReference type="Proteomes" id="UP000187429"/>
    </source>
</evidence>
<feature type="chain" id="PRO_5012571128" description="Extracellular membrane protein CFEM domain-containing protein" evidence="1">
    <location>
        <begin position="20"/>
        <end position="98"/>
    </location>
</feature>
<sequence>MKLLNAALISAVIAMPVYSEECIDKQIKCIDRKLHTCENKEWKETGCEENEICHTTQKGDAECIVKEVEKISAGMSILYAPTFAGLVGVSLVSVVALF</sequence>
<dbReference type="Proteomes" id="UP000187429">
    <property type="component" value="Unassembled WGS sequence"/>
</dbReference>
<feature type="signal peptide" evidence="1">
    <location>
        <begin position="1"/>
        <end position="19"/>
    </location>
</feature>
<protein>
    <recommendedName>
        <fullName evidence="4">Extracellular membrane protein CFEM domain-containing protein</fullName>
    </recommendedName>
</protein>
<reference evidence="3" key="1">
    <citation type="submission" date="2017-01" db="EMBL/GenBank/DDBJ databases">
        <authorList>
            <person name="Wang Y."/>
            <person name="White M."/>
            <person name="Kvist S."/>
            <person name="Moncalvo J.-M."/>
        </authorList>
    </citation>
    <scope>NUCLEOTIDE SEQUENCE [LARGE SCALE GENOMIC DNA]</scope>
    <source>
        <strain evidence="3">ID-206-W2</strain>
    </source>
</reference>
<evidence type="ECO:0008006" key="4">
    <source>
        <dbReference type="Google" id="ProtNLM"/>
    </source>
</evidence>
<dbReference type="EMBL" id="LSSM01000141">
    <property type="protein sequence ID" value="OMJ29904.1"/>
    <property type="molecule type" value="Genomic_DNA"/>
</dbReference>
<keyword evidence="3" id="KW-1185">Reference proteome</keyword>
<comment type="caution">
    <text evidence="2">The sequence shown here is derived from an EMBL/GenBank/DDBJ whole genome shotgun (WGS) entry which is preliminary data.</text>
</comment>
<dbReference type="AlphaFoldDB" id="A0A1R1YSN8"/>